<gene>
    <name evidence="3" type="ORF">P5F74_01180</name>
</gene>
<dbReference type="InterPro" id="IPR005545">
    <property type="entry name" value="YCII"/>
</dbReference>
<keyword evidence="4" id="KW-1185">Reference proteome</keyword>
<reference evidence="3 4" key="1">
    <citation type="submission" date="2023-03" db="EMBL/GenBank/DDBJ databases">
        <title>Bacillus Genome Sequencing.</title>
        <authorList>
            <person name="Dunlap C."/>
        </authorList>
    </citation>
    <scope>NUCLEOTIDE SEQUENCE [LARGE SCALE GENOMIC DNA]</scope>
    <source>
        <strain evidence="3 4">B-4107</strain>
    </source>
</reference>
<dbReference type="Proteomes" id="UP001341820">
    <property type="component" value="Unassembled WGS sequence"/>
</dbReference>
<dbReference type="PANTHER" id="PTHR37828">
    <property type="entry name" value="GSR2449 PROTEIN"/>
    <property type="match status" value="1"/>
</dbReference>
<evidence type="ECO:0000313" key="3">
    <source>
        <dbReference type="EMBL" id="MED4126744.1"/>
    </source>
</evidence>
<evidence type="ECO:0000256" key="1">
    <source>
        <dbReference type="ARBA" id="ARBA00007689"/>
    </source>
</evidence>
<evidence type="ECO:0000259" key="2">
    <source>
        <dbReference type="Pfam" id="PF03795"/>
    </source>
</evidence>
<accession>A0ABU6NG31</accession>
<protein>
    <submittedName>
        <fullName evidence="3">YciI family protein</fullName>
    </submittedName>
</protein>
<dbReference type="InterPro" id="IPR011008">
    <property type="entry name" value="Dimeric_a/b-barrel"/>
</dbReference>
<comment type="similarity">
    <text evidence="1">Belongs to the YciI family.</text>
</comment>
<dbReference type="RefSeq" id="WP_328235990.1">
    <property type="nucleotide sequence ID" value="NZ_JAROAS010000001.1"/>
</dbReference>
<dbReference type="Gene3D" id="3.30.70.1060">
    <property type="entry name" value="Dimeric alpha+beta barrel"/>
    <property type="match status" value="1"/>
</dbReference>
<feature type="domain" description="YCII-related" evidence="2">
    <location>
        <begin position="14"/>
        <end position="82"/>
    </location>
</feature>
<comment type="caution">
    <text evidence="3">The sequence shown here is derived from an EMBL/GenBank/DDBJ whole genome shotgun (WGS) entry which is preliminary data.</text>
</comment>
<dbReference type="EMBL" id="JAROAS010000001">
    <property type="protein sequence ID" value="MED4126744.1"/>
    <property type="molecule type" value="Genomic_DNA"/>
</dbReference>
<dbReference type="Pfam" id="PF03795">
    <property type="entry name" value="YCII"/>
    <property type="match status" value="1"/>
</dbReference>
<evidence type="ECO:0000313" key="4">
    <source>
        <dbReference type="Proteomes" id="UP001341820"/>
    </source>
</evidence>
<name>A0ABU6NG31_9BACI</name>
<dbReference type="PANTHER" id="PTHR37828:SF1">
    <property type="entry name" value="YCII-RELATED DOMAIN-CONTAINING PROTEIN"/>
    <property type="match status" value="1"/>
</dbReference>
<proteinExistence type="inferred from homology"/>
<dbReference type="SUPFAM" id="SSF54909">
    <property type="entry name" value="Dimeric alpha+beta barrel"/>
    <property type="match status" value="1"/>
</dbReference>
<organism evidence="3 4">
    <name type="scientific">Shouchella miscanthi</name>
    <dbReference type="NCBI Taxonomy" id="2598861"/>
    <lineage>
        <taxon>Bacteria</taxon>
        <taxon>Bacillati</taxon>
        <taxon>Bacillota</taxon>
        <taxon>Bacilli</taxon>
        <taxon>Bacillales</taxon>
        <taxon>Bacillaceae</taxon>
        <taxon>Shouchella</taxon>
    </lineage>
</organism>
<sequence>MKYFAVFLPMLDKEKSQKYRENHLDFLETKRKEGKIFLNGKFSDGAGGLVIYYVETIEEVTKLVHEDPYVIEKARGYEIHEWEMVGLQKD</sequence>